<dbReference type="WBParaSite" id="NBR_0002153501-mRNA-1">
    <property type="protein sequence ID" value="NBR_0002153501-mRNA-1"/>
    <property type="gene ID" value="NBR_0002153501"/>
</dbReference>
<accession>A0A0N4YWB3</accession>
<keyword evidence="3" id="KW-1185">Reference proteome</keyword>
<keyword evidence="1" id="KW-1133">Transmembrane helix</keyword>
<proteinExistence type="predicted"/>
<dbReference type="AlphaFoldDB" id="A0A0N4YWB3"/>
<evidence type="ECO:0000256" key="1">
    <source>
        <dbReference type="SAM" id="Phobius"/>
    </source>
</evidence>
<evidence type="ECO:0000313" key="4">
    <source>
        <dbReference type="WBParaSite" id="NBR_0002153501-mRNA-1"/>
    </source>
</evidence>
<reference evidence="2 3" key="2">
    <citation type="submission" date="2018-11" db="EMBL/GenBank/DDBJ databases">
        <authorList>
            <consortium name="Pathogen Informatics"/>
        </authorList>
    </citation>
    <scope>NUCLEOTIDE SEQUENCE [LARGE SCALE GENOMIC DNA]</scope>
</reference>
<dbReference type="EMBL" id="UYSL01026486">
    <property type="protein sequence ID" value="VDL85508.1"/>
    <property type="molecule type" value="Genomic_DNA"/>
</dbReference>
<feature type="transmembrane region" description="Helical" evidence="1">
    <location>
        <begin position="49"/>
        <end position="66"/>
    </location>
</feature>
<organism evidence="4">
    <name type="scientific">Nippostrongylus brasiliensis</name>
    <name type="common">Rat hookworm</name>
    <dbReference type="NCBI Taxonomy" id="27835"/>
    <lineage>
        <taxon>Eukaryota</taxon>
        <taxon>Metazoa</taxon>
        <taxon>Ecdysozoa</taxon>
        <taxon>Nematoda</taxon>
        <taxon>Chromadorea</taxon>
        <taxon>Rhabditida</taxon>
        <taxon>Rhabditina</taxon>
        <taxon>Rhabditomorpha</taxon>
        <taxon>Strongyloidea</taxon>
        <taxon>Heligmosomidae</taxon>
        <taxon>Nippostrongylus</taxon>
    </lineage>
</organism>
<sequence>MDQFYETGEFPDPVSLYEPSASIRQTLPPTLFFAAALVAPFYIPAVRTAYFWTVASSPFLILWLEARKCA</sequence>
<reference evidence="4" key="1">
    <citation type="submission" date="2017-02" db="UniProtKB">
        <authorList>
            <consortium name="WormBaseParasite"/>
        </authorList>
    </citation>
    <scope>IDENTIFICATION</scope>
</reference>
<dbReference type="STRING" id="27835.A0A0N4YWB3"/>
<protein>
    <submittedName>
        <fullName evidence="4">NADH-quinone oxidoreductase subunit A</fullName>
    </submittedName>
</protein>
<evidence type="ECO:0000313" key="3">
    <source>
        <dbReference type="Proteomes" id="UP000271162"/>
    </source>
</evidence>
<evidence type="ECO:0000313" key="2">
    <source>
        <dbReference type="EMBL" id="VDL85508.1"/>
    </source>
</evidence>
<gene>
    <name evidence="2" type="ORF">NBR_LOCUS21536</name>
</gene>
<dbReference type="Proteomes" id="UP000271162">
    <property type="component" value="Unassembled WGS sequence"/>
</dbReference>
<keyword evidence="1" id="KW-0472">Membrane</keyword>
<keyword evidence="1" id="KW-0812">Transmembrane</keyword>
<name>A0A0N4YWB3_NIPBR</name>